<dbReference type="Proteomes" id="UP000293331">
    <property type="component" value="Unassembled WGS sequence"/>
</dbReference>
<proteinExistence type="predicted"/>
<dbReference type="Pfam" id="PF13589">
    <property type="entry name" value="HATPase_c_3"/>
    <property type="match status" value="1"/>
</dbReference>
<dbReference type="SUPFAM" id="SSF55874">
    <property type="entry name" value="ATPase domain of HSP90 chaperone/DNA topoisomerase II/histidine kinase"/>
    <property type="match status" value="1"/>
</dbReference>
<evidence type="ECO:0000313" key="1">
    <source>
        <dbReference type="EMBL" id="RYU86237.1"/>
    </source>
</evidence>
<dbReference type="OrthoDB" id="9813438at2"/>
<reference evidence="1 2" key="1">
    <citation type="submission" date="2019-02" db="EMBL/GenBank/DDBJ databases">
        <title>Bacterial novel species Mucilaginibacter sp. 17JY9-4 isolated from soil.</title>
        <authorList>
            <person name="Jung H.-Y."/>
        </authorList>
    </citation>
    <scope>NUCLEOTIDE SEQUENCE [LARGE SCALE GENOMIC DNA]</scope>
    <source>
        <strain evidence="1 2">17JY9-4</strain>
    </source>
</reference>
<comment type="caution">
    <text evidence="1">The sequence shown here is derived from an EMBL/GenBank/DDBJ whole genome shotgun (WGS) entry which is preliminary data.</text>
</comment>
<evidence type="ECO:0008006" key="3">
    <source>
        <dbReference type="Google" id="ProtNLM"/>
    </source>
</evidence>
<dbReference type="Gene3D" id="3.30.565.10">
    <property type="entry name" value="Histidine kinase-like ATPase, C-terminal domain"/>
    <property type="match status" value="1"/>
</dbReference>
<keyword evidence="2" id="KW-1185">Reference proteome</keyword>
<dbReference type="EMBL" id="SEWG01000010">
    <property type="protein sequence ID" value="RYU86237.1"/>
    <property type="molecule type" value="Genomic_DNA"/>
</dbReference>
<organism evidence="1 2">
    <name type="scientific">Mucilaginibacter terrigena</name>
    <dbReference type="NCBI Taxonomy" id="2492395"/>
    <lineage>
        <taxon>Bacteria</taxon>
        <taxon>Pseudomonadati</taxon>
        <taxon>Bacteroidota</taxon>
        <taxon>Sphingobacteriia</taxon>
        <taxon>Sphingobacteriales</taxon>
        <taxon>Sphingobacteriaceae</taxon>
        <taxon>Mucilaginibacter</taxon>
    </lineage>
</organism>
<name>A0A4Q5LH20_9SPHI</name>
<protein>
    <recommendedName>
        <fullName evidence="3">ATP-binding protein</fullName>
    </recommendedName>
</protein>
<dbReference type="RefSeq" id="WP_129878203.1">
    <property type="nucleotide sequence ID" value="NZ_SEWG01000010.1"/>
</dbReference>
<accession>A0A4Q5LH20</accession>
<dbReference type="InterPro" id="IPR036890">
    <property type="entry name" value="HATPase_C_sf"/>
</dbReference>
<gene>
    <name evidence="1" type="ORF">EWM62_18700</name>
</gene>
<dbReference type="AlphaFoldDB" id="A0A4Q5LH20"/>
<sequence length="451" mass="50815">MSQLELDLTKVKADPSKDFFISMLVKDITLRDAIGDLVDNAVDAIKLKSPNPENLSNSKITITLNNQSFSIKDNGFGMEAEVARKYAFNFGKSSARVLSKKSIGQFGIGMKRAFFKLGADIHIKSIAPTSQFELTIDVNKWQLDTGNEWHFEFDKGKLSENTSNAESKTGLEVVIKNLSGDSKTSFNDETFIDKLQKEIALEHMLNINKGLTIIINGYELTANQISLVNDENIRPSYWEKISSDQAIKIIAGISEKNAEDGGWYIFCNDRLIVAKDQTAQTVWTGTKGGDGVPKYHAQYHRFRGYVFFEANDSGQLPWNTTKTGMDMDSPVYKNVRSKMITMTRQVMELLDKLKEEKEKGNPTDSQTLNKAIEKSLNSPKPVIEVLNTQVVLDNKFHYPVALFNPVSKSKSVRISYQVSPERFEAVKQSLDADNVEEVGLKTFDYYYNNEI</sequence>
<evidence type="ECO:0000313" key="2">
    <source>
        <dbReference type="Proteomes" id="UP000293331"/>
    </source>
</evidence>